<keyword evidence="3 6" id="KW-0812">Transmembrane</keyword>
<evidence type="ECO:0008006" key="8">
    <source>
        <dbReference type="Google" id="ProtNLM"/>
    </source>
</evidence>
<evidence type="ECO:0000256" key="1">
    <source>
        <dbReference type="ARBA" id="ARBA00004141"/>
    </source>
</evidence>
<dbReference type="GO" id="GO:0015267">
    <property type="term" value="F:channel activity"/>
    <property type="evidence" value="ECO:0007669"/>
    <property type="project" value="InterPro"/>
</dbReference>
<dbReference type="InterPro" id="IPR034294">
    <property type="entry name" value="Aquaporin_transptr"/>
</dbReference>
<dbReference type="Gene3D" id="1.20.1080.10">
    <property type="entry name" value="Glycerol uptake facilitator protein"/>
    <property type="match status" value="1"/>
</dbReference>
<proteinExistence type="inferred from homology"/>
<dbReference type="GO" id="GO:0005886">
    <property type="term" value="C:plasma membrane"/>
    <property type="evidence" value="ECO:0007669"/>
    <property type="project" value="TreeGrafter"/>
</dbReference>
<reference evidence="7" key="1">
    <citation type="submission" date="2020-11" db="EMBL/GenBank/DDBJ databases">
        <authorList>
            <person name="Tran Van P."/>
        </authorList>
    </citation>
    <scope>NUCLEOTIDE SEQUENCE</scope>
</reference>
<organism evidence="7">
    <name type="scientific">Timema genevievae</name>
    <name type="common">Walking stick</name>
    <dbReference type="NCBI Taxonomy" id="629358"/>
    <lineage>
        <taxon>Eukaryota</taxon>
        <taxon>Metazoa</taxon>
        <taxon>Ecdysozoa</taxon>
        <taxon>Arthropoda</taxon>
        <taxon>Hexapoda</taxon>
        <taxon>Insecta</taxon>
        <taxon>Pterygota</taxon>
        <taxon>Neoptera</taxon>
        <taxon>Polyneoptera</taxon>
        <taxon>Phasmatodea</taxon>
        <taxon>Timematodea</taxon>
        <taxon>Timematoidea</taxon>
        <taxon>Timematidae</taxon>
        <taxon>Timema</taxon>
    </lineage>
</organism>
<comment type="similarity">
    <text evidence="2 6">Belongs to the MIP/aquaporin (TC 1.A.8) family.</text>
</comment>
<dbReference type="InterPro" id="IPR000425">
    <property type="entry name" value="MIP"/>
</dbReference>
<evidence type="ECO:0000256" key="5">
    <source>
        <dbReference type="ARBA" id="ARBA00023136"/>
    </source>
</evidence>
<gene>
    <name evidence="7" type="ORF">TGEB3V08_LOCUS12003</name>
</gene>
<name>A0A7R9KB11_TIMGE</name>
<evidence type="ECO:0000256" key="3">
    <source>
        <dbReference type="ARBA" id="ARBA00022692"/>
    </source>
</evidence>
<evidence type="ECO:0000313" key="7">
    <source>
        <dbReference type="EMBL" id="CAD7617461.1"/>
    </source>
</evidence>
<dbReference type="EMBL" id="OE869323">
    <property type="protein sequence ID" value="CAD7617461.1"/>
    <property type="molecule type" value="Genomic_DNA"/>
</dbReference>
<evidence type="ECO:0000256" key="6">
    <source>
        <dbReference type="RuleBase" id="RU000477"/>
    </source>
</evidence>
<dbReference type="PANTHER" id="PTHR19139:SF199">
    <property type="entry name" value="MIP17260P"/>
    <property type="match status" value="1"/>
</dbReference>
<keyword evidence="6" id="KW-0813">Transport</keyword>
<dbReference type="SUPFAM" id="SSF81338">
    <property type="entry name" value="Aquaporin-like"/>
    <property type="match status" value="1"/>
</dbReference>
<accession>A0A7R9KB11</accession>
<protein>
    <recommendedName>
        <fullName evidence="8">Aquaporin</fullName>
    </recommendedName>
</protein>
<sequence length="90" mass="9922">MGQAGEGLLVTGSNGAELTRLFKRFISPMLYRLVIQYTGSSMNPARTFGPAVMTGIWENHWVYWVGPLVGGTAAGLVYRGIFKWDVETQP</sequence>
<evidence type="ECO:0000256" key="4">
    <source>
        <dbReference type="ARBA" id="ARBA00022989"/>
    </source>
</evidence>
<evidence type="ECO:0000256" key="2">
    <source>
        <dbReference type="ARBA" id="ARBA00006175"/>
    </source>
</evidence>
<keyword evidence="4" id="KW-1133">Transmembrane helix</keyword>
<dbReference type="Pfam" id="PF00230">
    <property type="entry name" value="MIP"/>
    <property type="match status" value="1"/>
</dbReference>
<dbReference type="PRINTS" id="PR00783">
    <property type="entry name" value="MINTRINSICP"/>
</dbReference>
<dbReference type="PANTHER" id="PTHR19139">
    <property type="entry name" value="AQUAPORIN TRANSPORTER"/>
    <property type="match status" value="1"/>
</dbReference>
<dbReference type="AlphaFoldDB" id="A0A7R9KB11"/>
<keyword evidence="5" id="KW-0472">Membrane</keyword>
<dbReference type="InterPro" id="IPR023271">
    <property type="entry name" value="Aquaporin-like"/>
</dbReference>
<comment type="subcellular location">
    <subcellularLocation>
        <location evidence="1">Membrane</location>
        <topology evidence="1">Multi-pass membrane protein</topology>
    </subcellularLocation>
</comment>